<keyword evidence="3" id="KW-1185">Reference proteome</keyword>
<dbReference type="RefSeq" id="WP_317969067.1">
    <property type="nucleotide sequence ID" value="NZ_CP129118.1"/>
</dbReference>
<evidence type="ECO:0000256" key="1">
    <source>
        <dbReference type="RuleBase" id="RU004185"/>
    </source>
</evidence>
<name>A0ABZ0L6N7_9BACL</name>
<dbReference type="PANTHER" id="PTHR11108">
    <property type="entry name" value="FERROCHELATASE"/>
    <property type="match status" value="1"/>
</dbReference>
<reference evidence="2 3" key="1">
    <citation type="submission" date="2023-06" db="EMBL/GenBank/DDBJ databases">
        <title>Sporosarcina sp. nov., isolated from Korean tranditional fermented seafood 'Jeotgal'.</title>
        <authorList>
            <person name="Yang A.I."/>
            <person name="Shin N.-R."/>
        </authorList>
    </citation>
    <scope>NUCLEOTIDE SEQUENCE [LARGE SCALE GENOMIC DNA]</scope>
    <source>
        <strain evidence="2 3">T2O-4</strain>
    </source>
</reference>
<dbReference type="Proteomes" id="UP001303902">
    <property type="component" value="Chromosome"/>
</dbReference>
<dbReference type="PANTHER" id="PTHR11108:SF1">
    <property type="entry name" value="FERROCHELATASE, MITOCHONDRIAL"/>
    <property type="match status" value="1"/>
</dbReference>
<evidence type="ECO:0000313" key="3">
    <source>
        <dbReference type="Proteomes" id="UP001303902"/>
    </source>
</evidence>
<protein>
    <submittedName>
        <fullName evidence="2">Ferrochelatase</fullName>
    </submittedName>
</protein>
<proteinExistence type="inferred from homology"/>
<sequence length="318" mass="35920">MNVLLLFSYGHLQSIDDLEPFYKHLLRKHYSDEALERGKSLFKSLGTADSLTSITHRIGKALSKEIAAKTGEEWTYRIGTKHSEPFVEDVVRECVVSGVQKLLTVPLTPLASLTGTIGYQRKVMDTLPEETTIAVYHVEPYHAKQSFIQLLRDRLEQAFHWLPTHVKDKTEVVFTAHSLPGNERVHEEFIAQYSELAAQLMKPLEGIPHHMSYRSAGALPQKWLRPDVLDILIERANKGTKAVVVCELLSIIANAEVIQEVGRDAMQCAHDHGMAFVQTEYLNDAYDFMKVLSNLCIERLSADPEPLVEREQMANSGN</sequence>
<organism evidence="2 3">
    <name type="scientific">Sporosarcina oncorhynchi</name>
    <dbReference type="NCBI Taxonomy" id="3056444"/>
    <lineage>
        <taxon>Bacteria</taxon>
        <taxon>Bacillati</taxon>
        <taxon>Bacillota</taxon>
        <taxon>Bacilli</taxon>
        <taxon>Bacillales</taxon>
        <taxon>Caryophanaceae</taxon>
        <taxon>Sporosarcina</taxon>
    </lineage>
</organism>
<dbReference type="SUPFAM" id="SSF53800">
    <property type="entry name" value="Chelatase"/>
    <property type="match status" value="1"/>
</dbReference>
<comment type="similarity">
    <text evidence="1">Belongs to the ferrochelatase family.</text>
</comment>
<dbReference type="EMBL" id="CP129118">
    <property type="protein sequence ID" value="WOV88231.1"/>
    <property type="molecule type" value="Genomic_DNA"/>
</dbReference>
<dbReference type="Gene3D" id="3.40.50.1400">
    <property type="match status" value="2"/>
</dbReference>
<evidence type="ECO:0000313" key="2">
    <source>
        <dbReference type="EMBL" id="WOV88231.1"/>
    </source>
</evidence>
<dbReference type="Pfam" id="PF00762">
    <property type="entry name" value="Ferrochelatase"/>
    <property type="match status" value="1"/>
</dbReference>
<accession>A0ABZ0L6N7</accession>
<gene>
    <name evidence="2" type="ORF">QWT69_03655</name>
</gene>
<dbReference type="InterPro" id="IPR001015">
    <property type="entry name" value="Ferrochelatase"/>
</dbReference>